<dbReference type="EC" id="3.2.1.41" evidence="6"/>
<accession>C5CFE3</accession>
<evidence type="ECO:0000256" key="7">
    <source>
        <dbReference type="ARBA" id="ARBA00029618"/>
    </source>
</evidence>
<dbReference type="InterPro" id="IPR011840">
    <property type="entry name" value="PulA_typeI"/>
</dbReference>
<sequence length="860" mass="97943">MKFLRVFFLVLIFMVFVETVFGFEALATGKSAKDFGGNTVLIVHYHRYDGNYNGWNLWVWPHKPQSLEGKSYKFTGKDDFGVLSIVVFQDRYTQLGFIVRLREWEAKDINADRFVDIPESGVAEIWVLEGEMEYYTDPSNVDLSPRVKAAFLDSFQEIYAYLSTPFNTNKWKGKLLISIDGKSVAVKDVTKADPTDISTTKYIKIILESPLKPKDVSKDIKLNIRGYIEKTVIVRKVLDDDEFYYSGDDLGANYSPQRTVFKIWSPVSSKVELLLYDDFNSEKPSKVVEMQRASEGVWTATVEGDLHLTAYKYRFYSYGKIRETVDIHSRAVTRNSEKSVIVDLSKTNFFGWEKEVKPILLAPEDSIIYEIHIADITADQSTNIVHKGKYLGLTEKGATGPEGVKVGLDHLVELGITHVHIMPIHDIYYIKEGEPDQYGWGYDPYLYWVPEGHYSTNPSDPLSRIVEVKKMIKALHENNIRVILDVVYNHTAQTGPGSPFDQTVPYYFYRTDKAGNYTNGSGVGNEIATERPMMRKYIVDSLLYWVREYHVDGFRFDLLGLFDRRTVLEIEKALHKVDPTILLYGEPWGGFGAKVTFTKGDQRGTNVALFNDGFRDAIRGSVFNKTAKGFAFGSRGKETRIKRGVVGSIKYDSKIVDFAADPEETINYVSSHDNQTLWDKNLSAMSSASEEFLKSAQKLSNAIILLSQGIPFLHGGSDFCRTKYGNENSYNAGIEINKFDWARKVKFLDVFEYYKGLIELRKKHIAFRMRTAEDIRSNLTFINTPQKRMVAFIIDGRKLGDTWNKILVVFNANTSPVYFRLPDGEWEMVVDGKIAGIATIKTVKGIVRLDGTSAYVFHSK</sequence>
<evidence type="ECO:0000256" key="6">
    <source>
        <dbReference type="ARBA" id="ARBA00024062"/>
    </source>
</evidence>
<dbReference type="InterPro" id="IPR013784">
    <property type="entry name" value="Carb-bd-like_fold"/>
</dbReference>
<proteinExistence type="inferred from homology"/>
<dbReference type="InterPro" id="IPR006047">
    <property type="entry name" value="GH13_cat_dom"/>
</dbReference>
<evidence type="ECO:0000256" key="4">
    <source>
        <dbReference type="ARBA" id="ARBA00023295"/>
    </source>
</evidence>
<dbReference type="Gene3D" id="2.60.40.10">
    <property type="entry name" value="Immunoglobulins"/>
    <property type="match status" value="1"/>
</dbReference>
<dbReference type="HOGENOM" id="CLU_004744_4_1_0"/>
<dbReference type="InterPro" id="IPR013780">
    <property type="entry name" value="Glyco_hydro_b"/>
</dbReference>
<keyword evidence="4" id="KW-0326">Glycosidase</keyword>
<gene>
    <name evidence="10" type="ordered locus">Kole_1663</name>
</gene>
<dbReference type="SUPFAM" id="SSF51011">
    <property type="entry name" value="Glycosyl hydrolase domain"/>
    <property type="match status" value="1"/>
</dbReference>
<dbReference type="CAZy" id="CBM48">
    <property type="family name" value="Carbohydrate-Binding Module Family 48"/>
</dbReference>
<keyword evidence="11" id="KW-1185">Reference proteome</keyword>
<reference evidence="10 11" key="1">
    <citation type="submission" date="2009-06" db="EMBL/GenBank/DDBJ databases">
        <title>Complete sequence of Thermotogales bacterium TBF 19.5.1.</title>
        <authorList>
            <consortium name="US DOE Joint Genome Institute"/>
            <person name="Lucas S."/>
            <person name="Copeland A."/>
            <person name="Lapidus A."/>
            <person name="Glavina del Rio T."/>
            <person name="Tice H."/>
            <person name="Bruce D."/>
            <person name="Goodwin L."/>
            <person name="Pitluck S."/>
            <person name="Chertkov O."/>
            <person name="Brettin T."/>
            <person name="Detter J.C."/>
            <person name="Han C."/>
            <person name="Schmutz J."/>
            <person name="Larimer F."/>
            <person name="Land M."/>
            <person name="Hauser L."/>
            <person name="Kyrpides N."/>
            <person name="Ovchinnikova G."/>
            <person name="Noll K."/>
        </authorList>
    </citation>
    <scope>NUCLEOTIDE SEQUENCE [LARGE SCALE GENOMIC DNA]</scope>
    <source>
        <strain evidence="11">ATCC BAA-1733 / DSM 21960 / TBF 19.5.1</strain>
    </source>
</reference>
<comment type="similarity">
    <text evidence="1">Belongs to the glycosyl hydrolase 13 family.</text>
</comment>
<dbReference type="Gene3D" id="2.60.40.1180">
    <property type="entry name" value="Golgi alpha-mannosidase II"/>
    <property type="match status" value="1"/>
</dbReference>
<comment type="catalytic activity">
    <reaction evidence="5">
        <text>Hydrolysis of (1-&gt;6)-alpha-D-glucosidic linkages in pullulan, amylopectin and glycogen, and in the alpha- and beta-limit dextrins of amylopectin and glycogen.</text>
        <dbReference type="EC" id="3.2.1.41"/>
    </reaction>
</comment>
<dbReference type="Pfam" id="PF21653">
    <property type="entry name" value="pulA_all-beta"/>
    <property type="match status" value="1"/>
</dbReference>
<dbReference type="InterPro" id="IPR017853">
    <property type="entry name" value="GH"/>
</dbReference>
<dbReference type="Pfam" id="PF02922">
    <property type="entry name" value="CBM_48"/>
    <property type="match status" value="1"/>
</dbReference>
<dbReference type="CAZy" id="CBM41">
    <property type="family name" value="Carbohydrate-Binding Module Family 41"/>
</dbReference>
<dbReference type="CAZy" id="GH13">
    <property type="family name" value="Glycoside Hydrolase Family 13"/>
</dbReference>
<dbReference type="SUPFAM" id="SSF81296">
    <property type="entry name" value="E set domains"/>
    <property type="match status" value="1"/>
</dbReference>
<evidence type="ECO:0000313" key="10">
    <source>
        <dbReference type="EMBL" id="ACR80352.1"/>
    </source>
</evidence>
<dbReference type="SUPFAM" id="SSF51445">
    <property type="entry name" value="(Trans)glycosidases"/>
    <property type="match status" value="1"/>
</dbReference>
<dbReference type="Gene3D" id="3.20.20.80">
    <property type="entry name" value="Glycosidases"/>
    <property type="match status" value="1"/>
</dbReference>
<name>C5CFE3_KOSOT</name>
<evidence type="ECO:0000259" key="9">
    <source>
        <dbReference type="SMART" id="SM00642"/>
    </source>
</evidence>
<dbReference type="OrthoDB" id="9761875at2"/>
<dbReference type="eggNOG" id="COG1523">
    <property type="taxonomic scope" value="Bacteria"/>
</dbReference>
<dbReference type="InterPro" id="IPR049117">
    <property type="entry name" value="pulA_all-beta"/>
</dbReference>
<dbReference type="CDD" id="cd02860">
    <property type="entry name" value="E_set_Pullulanase"/>
    <property type="match status" value="1"/>
</dbReference>
<dbReference type="NCBIfam" id="TIGR02104">
    <property type="entry name" value="pulA_typeI"/>
    <property type="match status" value="1"/>
</dbReference>
<dbReference type="PANTHER" id="PTHR43002">
    <property type="entry name" value="GLYCOGEN DEBRANCHING ENZYME"/>
    <property type="match status" value="1"/>
</dbReference>
<dbReference type="InterPro" id="IPR004193">
    <property type="entry name" value="Glyco_hydro_13_N"/>
</dbReference>
<organism evidence="10 11">
    <name type="scientific">Kosmotoga olearia (strain ATCC BAA-1733 / DSM 21960 / TBF 19.5.1)</name>
    <dbReference type="NCBI Taxonomy" id="521045"/>
    <lineage>
        <taxon>Bacteria</taxon>
        <taxon>Thermotogati</taxon>
        <taxon>Thermotogota</taxon>
        <taxon>Thermotogae</taxon>
        <taxon>Kosmotogales</taxon>
        <taxon>Kosmotogaceae</taxon>
        <taxon>Kosmotoga</taxon>
    </lineage>
</organism>
<keyword evidence="3" id="KW-0378">Hydrolase</keyword>
<dbReference type="SUPFAM" id="SSF49452">
    <property type="entry name" value="Starch-binding domain-like"/>
    <property type="match status" value="1"/>
</dbReference>
<reference evidence="10 11" key="2">
    <citation type="journal article" date="2011" name="J. Bacteriol.">
        <title>Genome Sequence of Kosmotoga olearia Strain TBF 19.5.1, a Thermophilic Bacterium with a Wide Growth Temperature Range, Isolated from the Troll B Oil Platform in the North Sea.</title>
        <authorList>
            <person name="Swithers K.S."/>
            <person name="Dipippo J.L."/>
            <person name="Bruce D.C."/>
            <person name="Detter C."/>
            <person name="Tapia R."/>
            <person name="Han S."/>
            <person name="Goodwin L.A."/>
            <person name="Han J."/>
            <person name="Woyke T."/>
            <person name="Pitluck S."/>
            <person name="Pennacchio L."/>
            <person name="Nolan M."/>
            <person name="Mikhailova N."/>
            <person name="Land M.L."/>
            <person name="Nesbo C.L."/>
            <person name="Gogarten J.P."/>
            <person name="Noll K.M."/>
        </authorList>
    </citation>
    <scope>NUCLEOTIDE SEQUENCE [LARGE SCALE GENOMIC DNA]</scope>
    <source>
        <strain evidence="11">ATCC BAA-1733 / DSM 21960 / TBF 19.5.1</strain>
    </source>
</reference>
<dbReference type="KEGG" id="kol:Kole_1663"/>
<evidence type="ECO:0000256" key="3">
    <source>
        <dbReference type="ARBA" id="ARBA00022801"/>
    </source>
</evidence>
<dbReference type="InterPro" id="IPR013783">
    <property type="entry name" value="Ig-like_fold"/>
</dbReference>
<dbReference type="GO" id="GO:0030246">
    <property type="term" value="F:carbohydrate binding"/>
    <property type="evidence" value="ECO:0007669"/>
    <property type="project" value="InterPro"/>
</dbReference>
<keyword evidence="2" id="KW-0732">Signal</keyword>
<dbReference type="CDD" id="cd11341">
    <property type="entry name" value="AmyAc_Pullulanase_LD-like"/>
    <property type="match status" value="1"/>
</dbReference>
<evidence type="ECO:0000256" key="8">
    <source>
        <dbReference type="ARBA" id="ARBA00031076"/>
    </source>
</evidence>
<feature type="domain" description="Glycosyl hydrolase family 13 catalytic" evidence="9">
    <location>
        <begin position="383"/>
        <end position="761"/>
    </location>
</feature>
<dbReference type="Pfam" id="PF03714">
    <property type="entry name" value="PUD"/>
    <property type="match status" value="1"/>
</dbReference>
<evidence type="ECO:0000256" key="2">
    <source>
        <dbReference type="ARBA" id="ARBA00022729"/>
    </source>
</evidence>
<dbReference type="Proteomes" id="UP000002382">
    <property type="component" value="Chromosome"/>
</dbReference>
<dbReference type="Pfam" id="PF00128">
    <property type="entry name" value="Alpha-amylase"/>
    <property type="match status" value="1"/>
</dbReference>
<protein>
    <recommendedName>
        <fullName evidence="6">pullulanase</fullName>
        <ecNumber evidence="6">3.2.1.41</ecNumber>
    </recommendedName>
    <alternativeName>
        <fullName evidence="7">Alpha-dextrin endo-1,6-alpha-glucosidase</fullName>
    </alternativeName>
    <alternativeName>
        <fullName evidence="8">Pullulan 6-glucanohydrolase</fullName>
    </alternativeName>
</protein>
<dbReference type="CDD" id="cd10315">
    <property type="entry name" value="CBM41_pullulanase"/>
    <property type="match status" value="1"/>
</dbReference>
<dbReference type="GO" id="GO:0005975">
    <property type="term" value="P:carbohydrate metabolic process"/>
    <property type="evidence" value="ECO:0007669"/>
    <property type="project" value="InterPro"/>
</dbReference>
<dbReference type="Gene3D" id="2.60.40.1110">
    <property type="match status" value="1"/>
</dbReference>
<dbReference type="SMART" id="SM00642">
    <property type="entry name" value="Aamy"/>
    <property type="match status" value="1"/>
</dbReference>
<evidence type="ECO:0000256" key="1">
    <source>
        <dbReference type="ARBA" id="ARBA00008061"/>
    </source>
</evidence>
<dbReference type="InterPro" id="IPR014756">
    <property type="entry name" value="Ig_E-set"/>
</dbReference>
<dbReference type="EMBL" id="CP001634">
    <property type="protein sequence ID" value="ACR80352.1"/>
    <property type="molecule type" value="Genomic_DNA"/>
</dbReference>
<dbReference type="RefSeq" id="WP_015868997.1">
    <property type="nucleotide sequence ID" value="NC_012785.1"/>
</dbReference>
<dbReference type="STRING" id="521045.Kole_1663"/>
<evidence type="ECO:0000256" key="5">
    <source>
        <dbReference type="ARBA" id="ARBA00023965"/>
    </source>
</evidence>
<dbReference type="GO" id="GO:0051060">
    <property type="term" value="F:pullulanase activity"/>
    <property type="evidence" value="ECO:0007669"/>
    <property type="project" value="UniProtKB-EC"/>
</dbReference>
<evidence type="ECO:0000313" key="11">
    <source>
        <dbReference type="Proteomes" id="UP000002382"/>
    </source>
</evidence>
<dbReference type="InterPro" id="IPR005323">
    <property type="entry name" value="CBM41_pullulanase"/>
</dbReference>
<dbReference type="AlphaFoldDB" id="C5CFE3"/>